<comment type="caution">
    <text evidence="1">The sequence shown here is derived from an EMBL/GenBank/DDBJ whole genome shotgun (WGS) entry which is preliminary data.</text>
</comment>
<accession>A0ACC3SC08</accession>
<dbReference type="Proteomes" id="UP001320706">
    <property type="component" value="Unassembled WGS sequence"/>
</dbReference>
<keyword evidence="2" id="KW-1185">Reference proteome</keyword>
<gene>
    <name evidence="1" type="ORF">M8818_004576</name>
</gene>
<dbReference type="EMBL" id="JAMKPW020000022">
    <property type="protein sequence ID" value="KAK8206742.1"/>
    <property type="molecule type" value="Genomic_DNA"/>
</dbReference>
<proteinExistence type="predicted"/>
<name>A0ACC3SC08_9PEZI</name>
<evidence type="ECO:0000313" key="1">
    <source>
        <dbReference type="EMBL" id="KAK8206742.1"/>
    </source>
</evidence>
<organism evidence="1 2">
    <name type="scientific">Zalaria obscura</name>
    <dbReference type="NCBI Taxonomy" id="2024903"/>
    <lineage>
        <taxon>Eukaryota</taxon>
        <taxon>Fungi</taxon>
        <taxon>Dikarya</taxon>
        <taxon>Ascomycota</taxon>
        <taxon>Pezizomycotina</taxon>
        <taxon>Dothideomycetes</taxon>
        <taxon>Dothideomycetidae</taxon>
        <taxon>Dothideales</taxon>
        <taxon>Zalariaceae</taxon>
        <taxon>Zalaria</taxon>
    </lineage>
</organism>
<reference evidence="1" key="1">
    <citation type="submission" date="2024-02" db="EMBL/GenBank/DDBJ databases">
        <title>Metagenome Assembled Genome of Zalaria obscura JY119.</title>
        <authorList>
            <person name="Vighnesh L."/>
            <person name="Jagadeeshwari U."/>
            <person name="Venkata Ramana C."/>
            <person name="Sasikala C."/>
        </authorList>
    </citation>
    <scope>NUCLEOTIDE SEQUENCE</scope>
    <source>
        <strain evidence="1">JY119</strain>
    </source>
</reference>
<evidence type="ECO:0000313" key="2">
    <source>
        <dbReference type="Proteomes" id="UP001320706"/>
    </source>
</evidence>
<sequence>MVRRRIEAASQPLEGRPGVSESHIVLNSATFQTDGRYKIGQYSPALLPSSRPTPMAAHLSEYRNCFASSGRRTLQGCSPGPGCRVAYRILWHITRRGSKFLDVSIADYNADNGVMSHEGIVPSYVRIEAVSSNTRQKPLFIKSWVEYNTDNLVFSLSVITQEMHVIEGNNPKMTFVSWRAAQPTPPHGPAFAEI</sequence>
<protein>
    <submittedName>
        <fullName evidence="1">Uncharacterized protein</fullName>
    </submittedName>
</protein>